<name>A0A915I0B9_ROMCU</name>
<proteinExistence type="predicted"/>
<accession>A0A915I0B9</accession>
<dbReference type="Proteomes" id="UP000887565">
    <property type="component" value="Unplaced"/>
</dbReference>
<sequence length="70" mass="7583">MTESPVLKNMAIDETLHPVNDDISIIGESLFPSTTALQPPKVGILQEIYPSGGLVIDFPCKELISSARDE</sequence>
<dbReference type="WBParaSite" id="nRc.2.0.1.t07552-RA">
    <property type="protein sequence ID" value="nRc.2.0.1.t07552-RA"/>
    <property type="gene ID" value="nRc.2.0.1.g07552"/>
</dbReference>
<evidence type="ECO:0000313" key="1">
    <source>
        <dbReference type="Proteomes" id="UP000887565"/>
    </source>
</evidence>
<keyword evidence="1" id="KW-1185">Reference proteome</keyword>
<organism evidence="1 2">
    <name type="scientific">Romanomermis culicivorax</name>
    <name type="common">Nematode worm</name>
    <dbReference type="NCBI Taxonomy" id="13658"/>
    <lineage>
        <taxon>Eukaryota</taxon>
        <taxon>Metazoa</taxon>
        <taxon>Ecdysozoa</taxon>
        <taxon>Nematoda</taxon>
        <taxon>Enoplea</taxon>
        <taxon>Dorylaimia</taxon>
        <taxon>Mermithida</taxon>
        <taxon>Mermithoidea</taxon>
        <taxon>Mermithidae</taxon>
        <taxon>Romanomermis</taxon>
    </lineage>
</organism>
<evidence type="ECO:0000313" key="2">
    <source>
        <dbReference type="WBParaSite" id="nRc.2.0.1.t07552-RA"/>
    </source>
</evidence>
<reference evidence="2" key="1">
    <citation type="submission" date="2022-11" db="UniProtKB">
        <authorList>
            <consortium name="WormBaseParasite"/>
        </authorList>
    </citation>
    <scope>IDENTIFICATION</scope>
</reference>
<protein>
    <submittedName>
        <fullName evidence="2">Uncharacterized protein</fullName>
    </submittedName>
</protein>
<dbReference type="AlphaFoldDB" id="A0A915I0B9"/>